<protein>
    <submittedName>
        <fullName evidence="6">Response regulator</fullName>
    </submittedName>
</protein>
<dbReference type="SUPFAM" id="SSF52172">
    <property type="entry name" value="CheY-like"/>
    <property type="match status" value="1"/>
</dbReference>
<gene>
    <name evidence="6" type="ORF">GJ699_21100</name>
</gene>
<dbReference type="SMART" id="SM00421">
    <property type="entry name" value="HTH_LUXR"/>
    <property type="match status" value="1"/>
</dbReference>
<sequence length="208" mass="22471">MSADAIRVVIADDHAMFREGMNAVLSHSPRIQVVGMAANGHEAILLFEQLRPDVMVLDLKMPEMSGLEAMQAIHARHARARLLALTTFSGDALMRKAFAAGASGYVLKHSVSAELIDAIIAVHSGRRYVSEQVAMILAESVTAAPLTERELQVLSRMSKGDSNRAIGTVLNISEETVKAHIKSIFSKTGASDRTQAVIMALQRGLLEL</sequence>
<dbReference type="InterPro" id="IPR016032">
    <property type="entry name" value="Sig_transdc_resp-reg_C-effctor"/>
</dbReference>
<dbReference type="Proteomes" id="UP000433309">
    <property type="component" value="Unassembled WGS sequence"/>
</dbReference>
<dbReference type="GO" id="GO:0000160">
    <property type="term" value="P:phosphorelay signal transduction system"/>
    <property type="evidence" value="ECO:0007669"/>
    <property type="project" value="InterPro"/>
</dbReference>
<feature type="domain" description="HTH luxR-type" evidence="4">
    <location>
        <begin position="139"/>
        <end position="204"/>
    </location>
</feature>
<dbReference type="EMBL" id="WKJK01000011">
    <property type="protein sequence ID" value="MRW92500.1"/>
    <property type="molecule type" value="Genomic_DNA"/>
</dbReference>
<dbReference type="GO" id="GO:0003677">
    <property type="term" value="F:DNA binding"/>
    <property type="evidence" value="ECO:0007669"/>
    <property type="project" value="UniProtKB-KW"/>
</dbReference>
<dbReference type="RefSeq" id="WP_154379936.1">
    <property type="nucleotide sequence ID" value="NZ_WKJK01000011.1"/>
</dbReference>
<dbReference type="InterPro" id="IPR058245">
    <property type="entry name" value="NreC/VraR/RcsB-like_REC"/>
</dbReference>
<dbReference type="PROSITE" id="PS50043">
    <property type="entry name" value="HTH_LUXR_2"/>
    <property type="match status" value="1"/>
</dbReference>
<dbReference type="InterPro" id="IPR001789">
    <property type="entry name" value="Sig_transdc_resp-reg_receiver"/>
</dbReference>
<reference evidence="6 7" key="1">
    <citation type="submission" date="2019-11" db="EMBL/GenBank/DDBJ databases">
        <title>Novel species isolated from a subtropical stream in China.</title>
        <authorList>
            <person name="Lu H."/>
        </authorList>
    </citation>
    <scope>NUCLEOTIDE SEQUENCE [LARGE SCALE GENOMIC DNA]</scope>
    <source>
        <strain evidence="6 7">FT80W</strain>
    </source>
</reference>
<keyword evidence="1 3" id="KW-0597">Phosphoprotein</keyword>
<evidence type="ECO:0000256" key="2">
    <source>
        <dbReference type="ARBA" id="ARBA00023125"/>
    </source>
</evidence>
<name>A0A6I2L432_9BURK</name>
<feature type="domain" description="Response regulatory" evidence="5">
    <location>
        <begin position="7"/>
        <end position="123"/>
    </location>
</feature>
<feature type="modified residue" description="4-aspartylphosphate" evidence="3">
    <location>
        <position position="58"/>
    </location>
</feature>
<dbReference type="PRINTS" id="PR00038">
    <property type="entry name" value="HTHLUXR"/>
</dbReference>
<accession>A0A6I2L432</accession>
<dbReference type="PROSITE" id="PS00622">
    <property type="entry name" value="HTH_LUXR_1"/>
    <property type="match status" value="1"/>
</dbReference>
<dbReference type="PANTHER" id="PTHR43214">
    <property type="entry name" value="TWO-COMPONENT RESPONSE REGULATOR"/>
    <property type="match status" value="1"/>
</dbReference>
<dbReference type="SMART" id="SM00448">
    <property type="entry name" value="REC"/>
    <property type="match status" value="1"/>
</dbReference>
<dbReference type="PANTHER" id="PTHR43214:SF43">
    <property type="entry name" value="TWO-COMPONENT RESPONSE REGULATOR"/>
    <property type="match status" value="1"/>
</dbReference>
<evidence type="ECO:0000313" key="7">
    <source>
        <dbReference type="Proteomes" id="UP000433309"/>
    </source>
</evidence>
<dbReference type="Gene3D" id="3.40.50.2300">
    <property type="match status" value="1"/>
</dbReference>
<keyword evidence="7" id="KW-1185">Reference proteome</keyword>
<dbReference type="InterPro" id="IPR039420">
    <property type="entry name" value="WalR-like"/>
</dbReference>
<organism evidence="6 7">
    <name type="scientific">Duganella guangzhouensis</name>
    <dbReference type="NCBI Taxonomy" id="2666084"/>
    <lineage>
        <taxon>Bacteria</taxon>
        <taxon>Pseudomonadati</taxon>
        <taxon>Pseudomonadota</taxon>
        <taxon>Betaproteobacteria</taxon>
        <taxon>Burkholderiales</taxon>
        <taxon>Oxalobacteraceae</taxon>
        <taxon>Telluria group</taxon>
        <taxon>Duganella</taxon>
    </lineage>
</organism>
<proteinExistence type="predicted"/>
<dbReference type="GO" id="GO:0006355">
    <property type="term" value="P:regulation of DNA-templated transcription"/>
    <property type="evidence" value="ECO:0007669"/>
    <property type="project" value="InterPro"/>
</dbReference>
<comment type="caution">
    <text evidence="6">The sequence shown here is derived from an EMBL/GenBank/DDBJ whole genome shotgun (WGS) entry which is preliminary data.</text>
</comment>
<dbReference type="SUPFAM" id="SSF46894">
    <property type="entry name" value="C-terminal effector domain of the bipartite response regulators"/>
    <property type="match status" value="1"/>
</dbReference>
<dbReference type="InterPro" id="IPR011006">
    <property type="entry name" value="CheY-like_superfamily"/>
</dbReference>
<dbReference type="Pfam" id="PF00072">
    <property type="entry name" value="Response_reg"/>
    <property type="match status" value="1"/>
</dbReference>
<dbReference type="CDD" id="cd17535">
    <property type="entry name" value="REC_NarL-like"/>
    <property type="match status" value="1"/>
</dbReference>
<evidence type="ECO:0000259" key="5">
    <source>
        <dbReference type="PROSITE" id="PS50110"/>
    </source>
</evidence>
<dbReference type="PROSITE" id="PS50110">
    <property type="entry name" value="RESPONSE_REGULATORY"/>
    <property type="match status" value="1"/>
</dbReference>
<dbReference type="Pfam" id="PF00196">
    <property type="entry name" value="GerE"/>
    <property type="match status" value="1"/>
</dbReference>
<evidence type="ECO:0000313" key="6">
    <source>
        <dbReference type="EMBL" id="MRW92500.1"/>
    </source>
</evidence>
<dbReference type="InterPro" id="IPR000792">
    <property type="entry name" value="Tscrpt_reg_LuxR_C"/>
</dbReference>
<evidence type="ECO:0000256" key="3">
    <source>
        <dbReference type="PROSITE-ProRule" id="PRU00169"/>
    </source>
</evidence>
<evidence type="ECO:0000256" key="1">
    <source>
        <dbReference type="ARBA" id="ARBA00022553"/>
    </source>
</evidence>
<keyword evidence="2" id="KW-0238">DNA-binding</keyword>
<evidence type="ECO:0000259" key="4">
    <source>
        <dbReference type="PROSITE" id="PS50043"/>
    </source>
</evidence>
<dbReference type="AlphaFoldDB" id="A0A6I2L432"/>
<dbReference type="CDD" id="cd06170">
    <property type="entry name" value="LuxR_C_like"/>
    <property type="match status" value="1"/>
</dbReference>